<dbReference type="RefSeq" id="WP_107663710.1">
    <property type="nucleotide sequence ID" value="NZ_PZKG01000034.1"/>
</dbReference>
<dbReference type="AlphaFoldDB" id="A0A2T4JVI6"/>
<comment type="caution">
    <text evidence="1">The sequence shown here is derived from an EMBL/GenBank/DDBJ whole genome shotgun (WGS) entry which is preliminary data.</text>
</comment>
<accession>A0A2T4JVI6</accession>
<keyword evidence="2" id="KW-1185">Reference proteome</keyword>
<organism evidence="1 2">
    <name type="scientific">Cereibacter changlensis JA139</name>
    <dbReference type="NCBI Taxonomy" id="1188249"/>
    <lineage>
        <taxon>Bacteria</taxon>
        <taxon>Pseudomonadati</taxon>
        <taxon>Pseudomonadota</taxon>
        <taxon>Alphaproteobacteria</taxon>
        <taxon>Rhodobacterales</taxon>
        <taxon>Paracoccaceae</taxon>
        <taxon>Cereibacter</taxon>
    </lineage>
</organism>
<reference evidence="1 2" key="1">
    <citation type="submission" date="2018-03" db="EMBL/GenBank/DDBJ databases">
        <title>Cereibacter changlensis.</title>
        <authorList>
            <person name="Meyer T.E."/>
            <person name="Miller S."/>
            <person name="Lodha T."/>
            <person name="Gandham S."/>
            <person name="Chintalapati S."/>
            <person name="Chintalapati V.R."/>
        </authorList>
    </citation>
    <scope>NUCLEOTIDE SEQUENCE [LARGE SCALE GENOMIC DNA]</scope>
    <source>
        <strain evidence="1 2">JA139</strain>
    </source>
</reference>
<evidence type="ECO:0000313" key="2">
    <source>
        <dbReference type="Proteomes" id="UP000241010"/>
    </source>
</evidence>
<gene>
    <name evidence="1" type="ORF">C5F48_09710</name>
</gene>
<evidence type="ECO:0000313" key="1">
    <source>
        <dbReference type="EMBL" id="PTE21929.1"/>
    </source>
</evidence>
<proteinExistence type="predicted"/>
<dbReference type="EMBL" id="PZKG01000034">
    <property type="protein sequence ID" value="PTE21929.1"/>
    <property type="molecule type" value="Genomic_DNA"/>
</dbReference>
<protein>
    <submittedName>
        <fullName evidence="1">Uncharacterized protein</fullName>
    </submittedName>
</protein>
<sequence length="67" mass="6923">MSDGKNDGGIASQEADLRALSQTLLNAIAAEPVPEPILALARALAEALAERQGIERVPPAEAEHPPA</sequence>
<dbReference type="Proteomes" id="UP000241010">
    <property type="component" value="Unassembled WGS sequence"/>
</dbReference>
<name>A0A2T4JVI6_9RHOB</name>